<evidence type="ECO:0000313" key="3">
    <source>
        <dbReference type="Proteomes" id="UP000287177"/>
    </source>
</evidence>
<gene>
    <name evidence="2" type="ORF">MELE44368_07455</name>
</gene>
<evidence type="ECO:0000259" key="1">
    <source>
        <dbReference type="Pfam" id="PF13577"/>
    </source>
</evidence>
<name>A0A439DN16_9MYCO</name>
<sequence length="128" mass="14695">MTPEDALEIRMLLADYGHVVDDHDWDRAHEVFAEDFVFDMSDAGRPDLHGIADIVANFKGRNMYAHITTNTTMREHEDGTVSAHSKFIGFPNEGPPVTGDYHDLIVRTPAGWRLKRRRAAIRQRKFFD</sequence>
<dbReference type="SUPFAM" id="SSF54427">
    <property type="entry name" value="NTF2-like"/>
    <property type="match status" value="1"/>
</dbReference>
<proteinExistence type="predicted"/>
<dbReference type="AlphaFoldDB" id="A0A439DN16"/>
<evidence type="ECO:0000313" key="2">
    <source>
        <dbReference type="EMBL" id="RWA16442.1"/>
    </source>
</evidence>
<comment type="caution">
    <text evidence="2">The sequence shown here is derived from an EMBL/GenBank/DDBJ whole genome shotgun (WGS) entry which is preliminary data.</text>
</comment>
<feature type="domain" description="SnoaL-like" evidence="1">
    <location>
        <begin position="4"/>
        <end position="118"/>
    </location>
</feature>
<dbReference type="InterPro" id="IPR032710">
    <property type="entry name" value="NTF2-like_dom_sf"/>
</dbReference>
<accession>A0A439DN16</accession>
<reference evidence="2 3" key="1">
    <citation type="submission" date="2013-06" db="EMBL/GenBank/DDBJ databases">
        <title>The draft sequence of the Mycobacterium elephantis genome.</title>
        <authorList>
            <person name="Pettersson F.B."/>
            <person name="Das S."/>
            <person name="Dasgupta S."/>
            <person name="Bhattacharya A."/>
            <person name="Kirsebom L.A."/>
        </authorList>
    </citation>
    <scope>NUCLEOTIDE SEQUENCE [LARGE SCALE GENOMIC DNA]</scope>
    <source>
        <strain evidence="2 3">DSM 44368</strain>
    </source>
</reference>
<protein>
    <recommendedName>
        <fullName evidence="1">SnoaL-like domain-containing protein</fullName>
    </recommendedName>
</protein>
<dbReference type="InterPro" id="IPR037401">
    <property type="entry name" value="SnoaL-like"/>
</dbReference>
<dbReference type="RefSeq" id="WP_128110714.1">
    <property type="nucleotide sequence ID" value="NZ_ATDN01000056.1"/>
</dbReference>
<keyword evidence="3" id="KW-1185">Reference proteome</keyword>
<dbReference type="Pfam" id="PF13577">
    <property type="entry name" value="SnoaL_4"/>
    <property type="match status" value="1"/>
</dbReference>
<dbReference type="Gene3D" id="3.10.450.50">
    <property type="match status" value="1"/>
</dbReference>
<dbReference type="EMBL" id="ATDN01000056">
    <property type="protein sequence ID" value="RWA16442.1"/>
    <property type="molecule type" value="Genomic_DNA"/>
</dbReference>
<dbReference type="Proteomes" id="UP000287177">
    <property type="component" value="Unassembled WGS sequence"/>
</dbReference>
<organism evidence="2 3">
    <name type="scientific">Mycolicibacterium elephantis DSM 44368</name>
    <dbReference type="NCBI Taxonomy" id="1335622"/>
    <lineage>
        <taxon>Bacteria</taxon>
        <taxon>Bacillati</taxon>
        <taxon>Actinomycetota</taxon>
        <taxon>Actinomycetes</taxon>
        <taxon>Mycobacteriales</taxon>
        <taxon>Mycobacteriaceae</taxon>
        <taxon>Mycolicibacterium</taxon>
    </lineage>
</organism>